<protein>
    <submittedName>
        <fullName evidence="2">Phage portal protein</fullName>
    </submittedName>
</protein>
<sequence>MASFGERLRHAWNAFRRPRIDDLRSFGRYGRTQIPHAYVSAELSVLAAVKTRIAMDCADVRIRHVKKNAKGQVDEIVTDGLHNCLNVEGNLDQSAQALRLDIFQTLLNKGVCAIVPVDTSLNPSKSDSYDIKTIRVGEVIEWFPEYVRIKLFNPDKGALDEIDLPKKLVGIVESPLYAILNAPNSTFQRLSRKLALLDSADEAAAANKLDLIFQLPYVVRTEARKSQAKQRLFEITEQLTGSKYGIAYADATEKITQLNRPVENTLLTQIEYLTKRLHAELGVTEEVLAGTADETAMMNYRQRTIKPLVEAVVEELRRKFLTKTARGLGHDLATFSDPFALVPVSELAELADKLIRNQIVTANEFRPVLGLPPAPDPDADKLRNPNLPVEDTTPPADVP</sequence>
<dbReference type="AlphaFoldDB" id="A0A930L591"/>
<reference evidence="2" key="1">
    <citation type="submission" date="2020-04" db="EMBL/GenBank/DDBJ databases">
        <title>Deep metagenomics examines the oral microbiome during advanced dental caries in children, revealing novel taxa and co-occurrences with host molecules.</title>
        <authorList>
            <person name="Baker J.L."/>
            <person name="Morton J.T."/>
            <person name="Dinis M."/>
            <person name="Alvarez R."/>
            <person name="Tran N.C."/>
            <person name="Knight R."/>
            <person name="Edlund A."/>
        </authorList>
    </citation>
    <scope>NUCLEOTIDE SEQUENCE</scope>
    <source>
        <strain evidence="2">JCVI_29_bin.11</strain>
    </source>
</reference>
<evidence type="ECO:0000256" key="1">
    <source>
        <dbReference type="SAM" id="MobiDB-lite"/>
    </source>
</evidence>
<evidence type="ECO:0000313" key="2">
    <source>
        <dbReference type="EMBL" id="MBF1659802.1"/>
    </source>
</evidence>
<gene>
    <name evidence="2" type="ORF">HXO58_08210</name>
</gene>
<accession>A0A930L591</accession>
<comment type="caution">
    <text evidence="2">The sequence shown here is derived from an EMBL/GenBank/DDBJ whole genome shotgun (WGS) entry which is preliminary data.</text>
</comment>
<feature type="region of interest" description="Disordered" evidence="1">
    <location>
        <begin position="367"/>
        <end position="399"/>
    </location>
</feature>
<dbReference type="Proteomes" id="UP000713964">
    <property type="component" value="Unassembled WGS sequence"/>
</dbReference>
<dbReference type="EMBL" id="JABZXL010000026">
    <property type="protein sequence ID" value="MBF1659802.1"/>
    <property type="molecule type" value="Genomic_DNA"/>
</dbReference>
<evidence type="ECO:0000313" key="3">
    <source>
        <dbReference type="Proteomes" id="UP000713964"/>
    </source>
</evidence>
<name>A0A930L591_9MICC</name>
<organism evidence="2 3">
    <name type="scientific">Rothia mucilaginosa</name>
    <dbReference type="NCBI Taxonomy" id="43675"/>
    <lineage>
        <taxon>Bacteria</taxon>
        <taxon>Bacillati</taxon>
        <taxon>Actinomycetota</taxon>
        <taxon>Actinomycetes</taxon>
        <taxon>Micrococcales</taxon>
        <taxon>Micrococcaceae</taxon>
        <taxon>Rothia</taxon>
    </lineage>
</organism>
<proteinExistence type="predicted"/>